<reference evidence="3 4" key="1">
    <citation type="journal article" date="2016" name="Nat. Commun.">
        <title>Thousands of microbial genomes shed light on interconnected biogeochemical processes in an aquifer system.</title>
        <authorList>
            <person name="Anantharaman K."/>
            <person name="Brown C.T."/>
            <person name="Hug L.A."/>
            <person name="Sharon I."/>
            <person name="Castelle C.J."/>
            <person name="Probst A.J."/>
            <person name="Thomas B.C."/>
            <person name="Singh A."/>
            <person name="Wilkins M.J."/>
            <person name="Karaoz U."/>
            <person name="Brodie E.L."/>
            <person name="Williams K.H."/>
            <person name="Hubbard S.S."/>
            <person name="Banfield J.F."/>
        </authorList>
    </citation>
    <scope>NUCLEOTIDE SEQUENCE [LARGE SCALE GENOMIC DNA]</scope>
</reference>
<gene>
    <name evidence="3" type="ORF">A3K49_04730</name>
</gene>
<evidence type="ECO:0000313" key="4">
    <source>
        <dbReference type="Proteomes" id="UP000178602"/>
    </source>
</evidence>
<organism evidence="3 4">
    <name type="scientific">candidate division WOR-1 bacterium RIFOXYC12_FULL_54_18</name>
    <dbReference type="NCBI Taxonomy" id="1802584"/>
    <lineage>
        <taxon>Bacteria</taxon>
        <taxon>Bacillati</taxon>
        <taxon>Saganbacteria</taxon>
    </lineage>
</organism>
<sequence>MIEIPGQKPFTPPIAPKEAKPVEKESTDKSAQKPASQPKGPIPQGIGRGPELDAQAIATRLAVLATEAKEKELKFEDIIDRAIAETGMTNAQGAMEEVNRRIQQEIEEEIDKIKENKDLMEEAESWQEFAETLSRMNKEQVESFMGLLQETIKGRSFE</sequence>
<evidence type="ECO:0000256" key="1">
    <source>
        <dbReference type="SAM" id="Coils"/>
    </source>
</evidence>
<feature type="region of interest" description="Disordered" evidence="2">
    <location>
        <begin position="1"/>
        <end position="53"/>
    </location>
</feature>
<evidence type="ECO:0000313" key="3">
    <source>
        <dbReference type="EMBL" id="OGC28270.1"/>
    </source>
</evidence>
<dbReference type="EMBL" id="MEUG01000001">
    <property type="protein sequence ID" value="OGC28270.1"/>
    <property type="molecule type" value="Genomic_DNA"/>
</dbReference>
<protein>
    <submittedName>
        <fullName evidence="3">Uncharacterized protein</fullName>
    </submittedName>
</protein>
<dbReference type="AlphaFoldDB" id="A0A1F4T6S3"/>
<proteinExistence type="predicted"/>
<accession>A0A1F4T6S3</accession>
<comment type="caution">
    <text evidence="3">The sequence shown here is derived from an EMBL/GenBank/DDBJ whole genome shotgun (WGS) entry which is preliminary data.</text>
</comment>
<feature type="coiled-coil region" evidence="1">
    <location>
        <begin position="88"/>
        <end position="123"/>
    </location>
</feature>
<dbReference type="Proteomes" id="UP000178602">
    <property type="component" value="Unassembled WGS sequence"/>
</dbReference>
<name>A0A1F4T6S3_UNCSA</name>
<feature type="compositionally biased region" description="Basic and acidic residues" evidence="2">
    <location>
        <begin position="17"/>
        <end position="31"/>
    </location>
</feature>
<evidence type="ECO:0000256" key="2">
    <source>
        <dbReference type="SAM" id="MobiDB-lite"/>
    </source>
</evidence>
<keyword evidence="1" id="KW-0175">Coiled coil</keyword>